<evidence type="ECO:0000313" key="3">
    <source>
        <dbReference type="Proteomes" id="UP000054032"/>
    </source>
</evidence>
<dbReference type="EMBL" id="KI964034">
    <property type="protein sequence ID" value="EUC43289.1"/>
    <property type="molecule type" value="Genomic_DNA"/>
</dbReference>
<keyword evidence="1" id="KW-1133">Transmembrane helix</keyword>
<proteinExistence type="predicted"/>
<gene>
    <name evidence="2" type="ORF">COCMIDRAFT_101233</name>
</gene>
<feature type="transmembrane region" description="Helical" evidence="1">
    <location>
        <begin position="78"/>
        <end position="96"/>
    </location>
</feature>
<evidence type="ECO:0000256" key="1">
    <source>
        <dbReference type="SAM" id="Phobius"/>
    </source>
</evidence>
<keyword evidence="3" id="KW-1185">Reference proteome</keyword>
<sequence>LGHRWRDLGRGSYRAHDAAFSPGFSHRRHGSSWWAVAGEMWLMHATPRRGEAGGNGCGCGWAVAYVMFMGNRNRNRKYYYMLLYIHSSTSLLHSAMTLGP</sequence>
<dbReference type="KEGG" id="bor:COCMIDRAFT_101233"/>
<dbReference type="Proteomes" id="UP000054032">
    <property type="component" value="Unassembled WGS sequence"/>
</dbReference>
<dbReference type="HOGENOM" id="CLU_2312690_0_0_1"/>
<keyword evidence="1" id="KW-0472">Membrane</keyword>
<reference evidence="2 3" key="1">
    <citation type="journal article" date="2013" name="PLoS Genet.">
        <title>Comparative genome structure, secondary metabolite, and effector coding capacity across Cochliobolus pathogens.</title>
        <authorList>
            <person name="Condon B.J."/>
            <person name="Leng Y."/>
            <person name="Wu D."/>
            <person name="Bushley K.E."/>
            <person name="Ohm R.A."/>
            <person name="Otillar R."/>
            <person name="Martin J."/>
            <person name="Schackwitz W."/>
            <person name="Grimwood J."/>
            <person name="MohdZainudin N."/>
            <person name="Xue C."/>
            <person name="Wang R."/>
            <person name="Manning V.A."/>
            <person name="Dhillon B."/>
            <person name="Tu Z.J."/>
            <person name="Steffenson B.J."/>
            <person name="Salamov A."/>
            <person name="Sun H."/>
            <person name="Lowry S."/>
            <person name="LaButti K."/>
            <person name="Han J."/>
            <person name="Copeland A."/>
            <person name="Lindquist E."/>
            <person name="Barry K."/>
            <person name="Schmutz J."/>
            <person name="Baker S.E."/>
            <person name="Ciuffetti L.M."/>
            <person name="Grigoriev I.V."/>
            <person name="Zhong S."/>
            <person name="Turgeon B.G."/>
        </authorList>
    </citation>
    <scope>NUCLEOTIDE SEQUENCE [LARGE SCALE GENOMIC DNA]</scope>
    <source>
        <strain evidence="2 3">ATCC 44560</strain>
    </source>
</reference>
<protein>
    <submittedName>
        <fullName evidence="2">Uncharacterized protein</fullName>
    </submittedName>
</protein>
<accession>W6Z6W7</accession>
<keyword evidence="1" id="KW-0812">Transmembrane</keyword>
<evidence type="ECO:0000313" key="2">
    <source>
        <dbReference type="EMBL" id="EUC43289.1"/>
    </source>
</evidence>
<dbReference type="GeneID" id="19117833"/>
<dbReference type="RefSeq" id="XP_007690206.1">
    <property type="nucleotide sequence ID" value="XM_007692016.1"/>
</dbReference>
<feature type="non-terminal residue" evidence="2">
    <location>
        <position position="1"/>
    </location>
</feature>
<organism evidence="2 3">
    <name type="scientific">Bipolaris oryzae ATCC 44560</name>
    <dbReference type="NCBI Taxonomy" id="930090"/>
    <lineage>
        <taxon>Eukaryota</taxon>
        <taxon>Fungi</taxon>
        <taxon>Dikarya</taxon>
        <taxon>Ascomycota</taxon>
        <taxon>Pezizomycotina</taxon>
        <taxon>Dothideomycetes</taxon>
        <taxon>Pleosporomycetidae</taxon>
        <taxon>Pleosporales</taxon>
        <taxon>Pleosporineae</taxon>
        <taxon>Pleosporaceae</taxon>
        <taxon>Bipolaris</taxon>
    </lineage>
</organism>
<name>W6Z6W7_COCMI</name>
<dbReference type="AlphaFoldDB" id="W6Z6W7"/>